<name>A0A975J1C9_9BACT</name>
<dbReference type="RefSeq" id="WP_211632969.1">
    <property type="nucleotide sequence ID" value="NZ_CP073100.1"/>
</dbReference>
<reference evidence="1" key="1">
    <citation type="submission" date="2021-04" db="EMBL/GenBank/DDBJ databases">
        <title>Luteolibacter sp. 32A isolated from the skin of an Anderson's salamander (Ambystoma andersonii).</title>
        <authorList>
            <person name="Spergser J."/>
            <person name="Busse H.-J."/>
        </authorList>
    </citation>
    <scope>NUCLEOTIDE SEQUENCE</scope>
    <source>
        <strain evidence="1">32A</strain>
    </source>
</reference>
<sequence length="76" mass="8734">MGKYEVINAKERILEMRRRLPHLETIGVVSKDNENYYLTVGLRSGATEQEKGDIRDAASDVLVEFTSMRSTGFQRR</sequence>
<dbReference type="AlphaFoldDB" id="A0A975J1C9"/>
<proteinExistence type="predicted"/>
<dbReference type="EMBL" id="CP073100">
    <property type="protein sequence ID" value="QUE52231.1"/>
    <property type="molecule type" value="Genomic_DNA"/>
</dbReference>
<dbReference type="Proteomes" id="UP000676169">
    <property type="component" value="Chromosome"/>
</dbReference>
<dbReference type="KEGG" id="lamb:KBB96_04900"/>
<evidence type="ECO:0000313" key="1">
    <source>
        <dbReference type="EMBL" id="QUE52231.1"/>
    </source>
</evidence>
<evidence type="ECO:0000313" key="2">
    <source>
        <dbReference type="Proteomes" id="UP000676169"/>
    </source>
</evidence>
<accession>A0A975J1C9</accession>
<keyword evidence="2" id="KW-1185">Reference proteome</keyword>
<gene>
    <name evidence="1" type="ORF">KBB96_04900</name>
</gene>
<organism evidence="1 2">
    <name type="scientific">Luteolibacter ambystomatis</name>
    <dbReference type="NCBI Taxonomy" id="2824561"/>
    <lineage>
        <taxon>Bacteria</taxon>
        <taxon>Pseudomonadati</taxon>
        <taxon>Verrucomicrobiota</taxon>
        <taxon>Verrucomicrobiia</taxon>
        <taxon>Verrucomicrobiales</taxon>
        <taxon>Verrucomicrobiaceae</taxon>
        <taxon>Luteolibacter</taxon>
    </lineage>
</organism>
<protein>
    <submittedName>
        <fullName evidence="1">Uncharacterized protein</fullName>
    </submittedName>
</protein>